<dbReference type="PANTHER" id="PTHR21716">
    <property type="entry name" value="TRANSMEMBRANE PROTEIN"/>
    <property type="match status" value="1"/>
</dbReference>
<dbReference type="RefSeq" id="WP_186877567.1">
    <property type="nucleotide sequence ID" value="NZ_JACOPN010000001.1"/>
</dbReference>
<keyword evidence="8" id="KW-1185">Reference proteome</keyword>
<evidence type="ECO:0000256" key="1">
    <source>
        <dbReference type="ARBA" id="ARBA00004141"/>
    </source>
</evidence>
<feature type="transmembrane region" description="Helical" evidence="6">
    <location>
        <begin position="12"/>
        <end position="36"/>
    </location>
</feature>
<comment type="caution">
    <text evidence="7">The sequence shown here is derived from an EMBL/GenBank/DDBJ whole genome shotgun (WGS) entry which is preliminary data.</text>
</comment>
<comment type="subcellular location">
    <subcellularLocation>
        <location evidence="1">Membrane</location>
        <topology evidence="1">Multi-pass membrane protein</topology>
    </subcellularLocation>
</comment>
<evidence type="ECO:0000256" key="4">
    <source>
        <dbReference type="ARBA" id="ARBA00022989"/>
    </source>
</evidence>
<organism evidence="7 8">
    <name type="scientific">Flintibacter faecis</name>
    <dbReference type="NCBI Taxonomy" id="2763047"/>
    <lineage>
        <taxon>Bacteria</taxon>
        <taxon>Bacillati</taxon>
        <taxon>Bacillota</taxon>
        <taxon>Clostridia</taxon>
        <taxon>Eubacteriales</taxon>
        <taxon>Flintibacter</taxon>
    </lineage>
</organism>
<dbReference type="Proteomes" id="UP000602260">
    <property type="component" value="Unassembled WGS sequence"/>
</dbReference>
<evidence type="ECO:0000313" key="7">
    <source>
        <dbReference type="EMBL" id="MBC5716088.1"/>
    </source>
</evidence>
<dbReference type="InterPro" id="IPR014227">
    <property type="entry name" value="YtvI-like"/>
</dbReference>
<dbReference type="InterPro" id="IPR002549">
    <property type="entry name" value="AI-2E-like"/>
</dbReference>
<proteinExistence type="inferred from homology"/>
<dbReference type="Pfam" id="PF01594">
    <property type="entry name" value="AI-2E_transport"/>
    <property type="match status" value="1"/>
</dbReference>
<keyword evidence="4 6" id="KW-1133">Transmembrane helix</keyword>
<feature type="transmembrane region" description="Helical" evidence="6">
    <location>
        <begin position="42"/>
        <end position="60"/>
    </location>
</feature>
<dbReference type="GO" id="GO:0055085">
    <property type="term" value="P:transmembrane transport"/>
    <property type="evidence" value="ECO:0007669"/>
    <property type="project" value="TreeGrafter"/>
</dbReference>
<feature type="transmembrane region" description="Helical" evidence="6">
    <location>
        <begin position="172"/>
        <end position="191"/>
    </location>
</feature>
<reference evidence="7" key="1">
    <citation type="submission" date="2020-08" db="EMBL/GenBank/DDBJ databases">
        <title>Genome public.</title>
        <authorList>
            <person name="Liu C."/>
            <person name="Sun Q."/>
        </authorList>
    </citation>
    <scope>NUCLEOTIDE SEQUENCE</scope>
    <source>
        <strain evidence="7">BX5</strain>
    </source>
</reference>
<evidence type="ECO:0000256" key="6">
    <source>
        <dbReference type="SAM" id="Phobius"/>
    </source>
</evidence>
<dbReference type="EMBL" id="JACOPN010000001">
    <property type="protein sequence ID" value="MBC5716088.1"/>
    <property type="molecule type" value="Genomic_DNA"/>
</dbReference>
<sequence>MNGKLLTWRQRGWLWLRLMVRLLLALLAAGLVIWVGRPMLSLLAPFVAALITAAILNPLVRRLQRRLCWSRRALTMVLLVVLFGLLGAGLGFLGYIAGQEIVALAQNRDGLLESLQRMMDQLQSLSDRLWALVPEQLSDPMQEAMTGLLNWLNQTTPALVQRLADYTTNKAMGVPSFCVALVVYVMAAYFLTADYPYLRARAARGMDQGLLAFLGEVRTVALGAFGGYLKAELLLSVGVFFILLGGFVLTRQPYGLLLALGLAVLDFIPIVGAGTVMVPWAVVELITRNFSSAISLMVIWGVIALFRRAMEPKFVGDQTGLSPVLSLLSVYVGMKLGGVLGMILGPVLTLVLLNLAGMGMFRGLRSDLAAAAWDVAAILSRRPEDP</sequence>
<feature type="transmembrane region" description="Helical" evidence="6">
    <location>
        <begin position="256"/>
        <end position="283"/>
    </location>
</feature>
<gene>
    <name evidence="7" type="primary">ytvI</name>
    <name evidence="7" type="ORF">H8S55_01890</name>
</gene>
<feature type="transmembrane region" description="Helical" evidence="6">
    <location>
        <begin position="290"/>
        <end position="310"/>
    </location>
</feature>
<keyword evidence="3 6" id="KW-0812">Transmembrane</keyword>
<dbReference type="NCBIfam" id="TIGR02872">
    <property type="entry name" value="spore_ytvI"/>
    <property type="match status" value="1"/>
</dbReference>
<dbReference type="PANTHER" id="PTHR21716:SF68">
    <property type="entry name" value="TRANSPORT PROTEIN YTVI-RELATED"/>
    <property type="match status" value="1"/>
</dbReference>
<accession>A0A8J6M309</accession>
<dbReference type="GO" id="GO:0016020">
    <property type="term" value="C:membrane"/>
    <property type="evidence" value="ECO:0007669"/>
    <property type="project" value="UniProtKB-SubCell"/>
</dbReference>
<feature type="transmembrane region" description="Helical" evidence="6">
    <location>
        <begin position="72"/>
        <end position="97"/>
    </location>
</feature>
<feature type="transmembrane region" description="Helical" evidence="6">
    <location>
        <begin position="233"/>
        <end position="250"/>
    </location>
</feature>
<evidence type="ECO:0000313" key="8">
    <source>
        <dbReference type="Proteomes" id="UP000602260"/>
    </source>
</evidence>
<comment type="similarity">
    <text evidence="2">Belongs to the autoinducer-2 exporter (AI-2E) (TC 2.A.86) family.</text>
</comment>
<evidence type="ECO:0000256" key="2">
    <source>
        <dbReference type="ARBA" id="ARBA00009773"/>
    </source>
</evidence>
<name>A0A8J6M309_9FIRM</name>
<keyword evidence="5 6" id="KW-0472">Membrane</keyword>
<protein>
    <submittedName>
        <fullName evidence="7">Sporulation integral membrane protein YtvI</fullName>
    </submittedName>
</protein>
<evidence type="ECO:0000256" key="3">
    <source>
        <dbReference type="ARBA" id="ARBA00022692"/>
    </source>
</evidence>
<evidence type="ECO:0000256" key="5">
    <source>
        <dbReference type="ARBA" id="ARBA00023136"/>
    </source>
</evidence>
<feature type="transmembrane region" description="Helical" evidence="6">
    <location>
        <begin position="330"/>
        <end position="356"/>
    </location>
</feature>
<dbReference type="AlphaFoldDB" id="A0A8J6M309"/>